<reference evidence="3" key="1">
    <citation type="submission" date="2022-06" db="EMBL/GenBank/DDBJ databases">
        <title>Amycolatopsis iheyaensis sp. nov., a new species of the genus Amycolatopsis isolated from soil in Iheya island, Japan.</title>
        <authorList>
            <person name="Ngamcharungchit C."/>
            <person name="Kanto H."/>
            <person name="Take A."/>
            <person name="Intra B."/>
            <person name="Matsumoto A."/>
            <person name="Panbangred W."/>
            <person name="Inahashi Y."/>
        </authorList>
    </citation>
    <scope>NUCLEOTIDE SEQUENCE</scope>
    <source>
        <strain evidence="3">OK19-0408</strain>
    </source>
</reference>
<keyword evidence="4" id="KW-1185">Reference proteome</keyword>
<dbReference type="PANTHER" id="PTHR35526:SF6">
    <property type="entry name" value="SLR1861 PROTEIN"/>
    <property type="match status" value="1"/>
</dbReference>
<dbReference type="EMBL" id="JAMXQV010000019">
    <property type="protein sequence ID" value="MCR6487404.1"/>
    <property type="molecule type" value="Genomic_DNA"/>
</dbReference>
<dbReference type="InterPro" id="IPR036890">
    <property type="entry name" value="HATPase_C_sf"/>
</dbReference>
<gene>
    <name evidence="3" type="ORF">M8542_31695</name>
</gene>
<dbReference type="SUPFAM" id="SSF55874">
    <property type="entry name" value="ATPase domain of HSP90 chaperone/DNA topoisomerase II/histidine kinase"/>
    <property type="match status" value="1"/>
</dbReference>
<organism evidence="3 4">
    <name type="scientific">Amycolatopsis iheyensis</name>
    <dbReference type="NCBI Taxonomy" id="2945988"/>
    <lineage>
        <taxon>Bacteria</taxon>
        <taxon>Bacillati</taxon>
        <taxon>Actinomycetota</taxon>
        <taxon>Actinomycetes</taxon>
        <taxon>Pseudonocardiales</taxon>
        <taxon>Pseudonocardiaceae</taxon>
        <taxon>Amycolatopsis</taxon>
    </lineage>
</organism>
<name>A0A9X2SMA4_9PSEU</name>
<comment type="caution">
    <text evidence="3">The sequence shown here is derived from an EMBL/GenBank/DDBJ whole genome shotgun (WGS) entry which is preliminary data.</text>
</comment>
<accession>A0A9X2SMA4</accession>
<dbReference type="GO" id="GO:0005524">
    <property type="term" value="F:ATP binding"/>
    <property type="evidence" value="ECO:0007669"/>
    <property type="project" value="UniProtKB-KW"/>
</dbReference>
<evidence type="ECO:0000313" key="3">
    <source>
        <dbReference type="EMBL" id="MCR6487404.1"/>
    </source>
</evidence>
<keyword evidence="3" id="KW-0067">ATP-binding</keyword>
<evidence type="ECO:0000313" key="4">
    <source>
        <dbReference type="Proteomes" id="UP001144096"/>
    </source>
</evidence>
<dbReference type="CDD" id="cd16936">
    <property type="entry name" value="HATPase_RsbW-like"/>
    <property type="match status" value="1"/>
</dbReference>
<keyword evidence="3" id="KW-0547">Nucleotide-binding</keyword>
<feature type="domain" description="Histidine kinase/HSP90-like ATPase" evidence="2">
    <location>
        <begin position="17"/>
        <end position="135"/>
    </location>
</feature>
<proteinExistence type="predicted"/>
<dbReference type="GO" id="GO:0004674">
    <property type="term" value="F:protein serine/threonine kinase activity"/>
    <property type="evidence" value="ECO:0007669"/>
    <property type="project" value="UniProtKB-KW"/>
</dbReference>
<keyword evidence="1" id="KW-0723">Serine/threonine-protein kinase</keyword>
<dbReference type="Gene3D" id="3.30.565.10">
    <property type="entry name" value="Histidine kinase-like ATPase, C-terminal domain"/>
    <property type="match status" value="1"/>
</dbReference>
<sequence>MPARRLLVNSGADVAGALAGFVAELAAQGGLAPAQAYRLRLAADEIVTNIAGHGYRGEPGVVDLDGYAADGRVWLRVEDDAPKFDPRGHHPDPRLAAEPPLRAAGGLGLHLALTVVDEFGYEHVHGRNRNVLVLRRERRGVMRDGGSDERYDRASRC</sequence>
<dbReference type="Pfam" id="PF13581">
    <property type="entry name" value="HATPase_c_2"/>
    <property type="match status" value="1"/>
</dbReference>
<dbReference type="RefSeq" id="WP_257923970.1">
    <property type="nucleotide sequence ID" value="NZ_JAMXQV010000019.1"/>
</dbReference>
<keyword evidence="1" id="KW-0808">Transferase</keyword>
<dbReference type="Proteomes" id="UP001144096">
    <property type="component" value="Unassembled WGS sequence"/>
</dbReference>
<keyword evidence="1" id="KW-0418">Kinase</keyword>
<dbReference type="InterPro" id="IPR003594">
    <property type="entry name" value="HATPase_dom"/>
</dbReference>
<dbReference type="InterPro" id="IPR050267">
    <property type="entry name" value="Anti-sigma-factor_SerPK"/>
</dbReference>
<dbReference type="PANTHER" id="PTHR35526">
    <property type="entry name" value="ANTI-SIGMA-F FACTOR RSBW-RELATED"/>
    <property type="match status" value="1"/>
</dbReference>
<evidence type="ECO:0000259" key="2">
    <source>
        <dbReference type="Pfam" id="PF13581"/>
    </source>
</evidence>
<evidence type="ECO:0000256" key="1">
    <source>
        <dbReference type="ARBA" id="ARBA00022527"/>
    </source>
</evidence>
<dbReference type="AlphaFoldDB" id="A0A9X2SMA4"/>
<protein>
    <submittedName>
        <fullName evidence="3">ATP-binding protein</fullName>
    </submittedName>
</protein>